<evidence type="ECO:0000313" key="1">
    <source>
        <dbReference type="EMBL" id="GAA4038292.1"/>
    </source>
</evidence>
<protein>
    <recommendedName>
        <fullName evidence="3">PKD domain-containing protein</fullName>
    </recommendedName>
</protein>
<name>A0ABP7U9B0_9BACT</name>
<reference evidence="2" key="1">
    <citation type="journal article" date="2019" name="Int. J. Syst. Evol. Microbiol.">
        <title>The Global Catalogue of Microorganisms (GCM) 10K type strain sequencing project: providing services to taxonomists for standard genome sequencing and annotation.</title>
        <authorList>
            <consortium name="The Broad Institute Genomics Platform"/>
            <consortium name="The Broad Institute Genome Sequencing Center for Infectious Disease"/>
            <person name="Wu L."/>
            <person name="Ma J."/>
        </authorList>
    </citation>
    <scope>NUCLEOTIDE SEQUENCE [LARGE SCALE GENOMIC DNA]</scope>
    <source>
        <strain evidence="2">JCM 17225</strain>
    </source>
</reference>
<accession>A0ABP7U9B0</accession>
<dbReference type="RefSeq" id="WP_345054801.1">
    <property type="nucleotide sequence ID" value="NZ_BAABDK010000017.1"/>
</dbReference>
<organism evidence="1 2">
    <name type="scientific">Hymenobacter glaciei</name>
    <dbReference type="NCBI Taxonomy" id="877209"/>
    <lineage>
        <taxon>Bacteria</taxon>
        <taxon>Pseudomonadati</taxon>
        <taxon>Bacteroidota</taxon>
        <taxon>Cytophagia</taxon>
        <taxon>Cytophagales</taxon>
        <taxon>Hymenobacteraceae</taxon>
        <taxon>Hymenobacter</taxon>
    </lineage>
</organism>
<evidence type="ECO:0008006" key="3">
    <source>
        <dbReference type="Google" id="ProtNLM"/>
    </source>
</evidence>
<dbReference type="Proteomes" id="UP001501469">
    <property type="component" value="Unassembled WGS sequence"/>
</dbReference>
<sequence length="255" mass="28631">MKTPVVLALLGGAMLWAGCHKDAPVTPTPDPCLGAKANPLSFRFLENYGTPTPDTAFTKQTITFEGPGAPYTAYQWQVGGDPRSFTQRKFSLYFPEAANGTYTVRLIATRPPNRQCFAKDDGVDTLTQTLTLVNRTQQRAAVYGKFLGSNTDAPRDTFTVRVFSGPDYHQPNDPAAAPYDYLRNLGKGCQSPYFELGLTWRGFDFNYGRNDFNCLTEIGTGYLITRDSIRIDYSQFESDHTFKRVNRVFKGRRVR</sequence>
<comment type="caution">
    <text evidence="1">The sequence shown here is derived from an EMBL/GenBank/DDBJ whole genome shotgun (WGS) entry which is preliminary data.</text>
</comment>
<gene>
    <name evidence="1" type="ORF">GCM10022409_24670</name>
</gene>
<keyword evidence="2" id="KW-1185">Reference proteome</keyword>
<evidence type="ECO:0000313" key="2">
    <source>
        <dbReference type="Proteomes" id="UP001501469"/>
    </source>
</evidence>
<dbReference type="EMBL" id="BAABDK010000017">
    <property type="protein sequence ID" value="GAA4038292.1"/>
    <property type="molecule type" value="Genomic_DNA"/>
</dbReference>
<proteinExistence type="predicted"/>
<dbReference type="PROSITE" id="PS51257">
    <property type="entry name" value="PROKAR_LIPOPROTEIN"/>
    <property type="match status" value="1"/>
</dbReference>